<keyword evidence="3" id="KW-0645">Protease</keyword>
<evidence type="ECO:0000256" key="2">
    <source>
        <dbReference type="ARBA" id="ARBA00007357"/>
    </source>
</evidence>
<evidence type="ECO:0000256" key="6">
    <source>
        <dbReference type="ARBA" id="ARBA00022833"/>
    </source>
</evidence>
<dbReference type="PRINTS" id="PR00786">
    <property type="entry name" value="NEPRILYSIN"/>
</dbReference>
<gene>
    <name evidence="12" type="ORF">POL58_43890</name>
</gene>
<dbReference type="InterPro" id="IPR008753">
    <property type="entry name" value="Peptidase_M13_N"/>
</dbReference>
<name>A0ABT5BL07_9BACT</name>
<dbReference type="PROSITE" id="PS51885">
    <property type="entry name" value="NEPRILYSIN"/>
    <property type="match status" value="1"/>
</dbReference>
<evidence type="ECO:0000313" key="12">
    <source>
        <dbReference type="EMBL" id="MDC0674772.1"/>
    </source>
</evidence>
<evidence type="ECO:0000256" key="1">
    <source>
        <dbReference type="ARBA" id="ARBA00001947"/>
    </source>
</evidence>
<feature type="signal peptide" evidence="9">
    <location>
        <begin position="1"/>
        <end position="18"/>
    </location>
</feature>
<dbReference type="InterPro" id="IPR042089">
    <property type="entry name" value="Peptidase_M13_dom_2"/>
</dbReference>
<evidence type="ECO:0000313" key="13">
    <source>
        <dbReference type="Proteomes" id="UP001217838"/>
    </source>
</evidence>
<keyword evidence="13" id="KW-1185">Reference proteome</keyword>
<keyword evidence="4" id="KW-0479">Metal-binding</keyword>
<dbReference type="Pfam" id="PF05649">
    <property type="entry name" value="Peptidase_M13_N"/>
    <property type="match status" value="1"/>
</dbReference>
<evidence type="ECO:0000256" key="4">
    <source>
        <dbReference type="ARBA" id="ARBA00022723"/>
    </source>
</evidence>
<evidence type="ECO:0000256" key="7">
    <source>
        <dbReference type="ARBA" id="ARBA00023049"/>
    </source>
</evidence>
<keyword evidence="5" id="KW-0378">Hydrolase</keyword>
<feature type="chain" id="PRO_5046822261" evidence="9">
    <location>
        <begin position="19"/>
        <end position="683"/>
    </location>
</feature>
<dbReference type="RefSeq" id="WP_272009260.1">
    <property type="nucleotide sequence ID" value="NZ_JAQNDN010000025.1"/>
</dbReference>
<dbReference type="Gene3D" id="1.10.1380.10">
    <property type="entry name" value="Neutral endopeptidase , domain2"/>
    <property type="match status" value="1"/>
</dbReference>
<keyword evidence="6" id="KW-0862">Zinc</keyword>
<comment type="cofactor">
    <cofactor evidence="1">
        <name>Zn(2+)</name>
        <dbReference type="ChEBI" id="CHEBI:29105"/>
    </cofactor>
</comment>
<evidence type="ECO:0000259" key="10">
    <source>
        <dbReference type="Pfam" id="PF01431"/>
    </source>
</evidence>
<protein>
    <submittedName>
        <fullName evidence="12">M13 family metallopeptidase</fullName>
    </submittedName>
</protein>
<dbReference type="SUPFAM" id="SSF55486">
    <property type="entry name" value="Metalloproteases ('zincins'), catalytic domain"/>
    <property type="match status" value="1"/>
</dbReference>
<evidence type="ECO:0000256" key="8">
    <source>
        <dbReference type="SAM" id="MobiDB-lite"/>
    </source>
</evidence>
<keyword evidence="9" id="KW-0732">Signal</keyword>
<comment type="similarity">
    <text evidence="2">Belongs to the peptidase M13 family.</text>
</comment>
<dbReference type="EMBL" id="JAQNDN010000025">
    <property type="protein sequence ID" value="MDC0674772.1"/>
    <property type="molecule type" value="Genomic_DNA"/>
</dbReference>
<dbReference type="PANTHER" id="PTHR11733:SF167">
    <property type="entry name" value="FI17812P1-RELATED"/>
    <property type="match status" value="1"/>
</dbReference>
<sequence>MYNLHPLLLAIFAVGATACDATRPRADTQPPPRESAKPSEKRVTLADVGLDAASLDRTADPCQDFYQYACGGWLATHEIPADRVRWGKNIEVGDRIQGELRALLESAASEPAGTFYATCVDEAAREAAGIAGIDPLLKTVRAVRDRKSLIAAVAELHRHKVAALFVIASEQDARDASQMIASIDQSDFGMLDRHHYLDDDARAKEIRAFYVEHVGRMLQLAGTKPAEAKQAAAGIVALEIELAKVWKTPVERRDPAGMYNKLDRVGLARLVPAWDWDAYFKALGFAGLREVNVTAPALLQGIERLLGSTKPELWRAYLEWQVLSTAAAALPKRFEDEAFALRHLVTGTERLPDRWKRCVMTTDELLGDALGRLFVSRHFAEGDREAVRGMIAVIREAFGKRLDQLDWMDAKTKQRAREKSKQMSSLIGYPSTWRVYDFPLDPKVHAANVLAARAFEVKHQLSRVGKPVDREEWHMTAPSVNAFYDPQRNQMGFPAGYLQPPFYSRRASVAVNMGAAGETIGHELTHGFDDAGSQYDAKGDLVSWWEPETRKRFEAKTQCVVDQFSAYETLGEKVNGKLTLGENLADLGGVELAFEAYRALRAGAAERLVADGFDEDQQFFLALAQKQCTKWREPRERALLKTGIHAPKRLRVNGAVTNMPEFAAAFSCAEGAPMNPRQRCEVW</sequence>
<dbReference type="InterPro" id="IPR018497">
    <property type="entry name" value="Peptidase_M13_C"/>
</dbReference>
<feature type="compositionally biased region" description="Basic and acidic residues" evidence="8">
    <location>
        <begin position="34"/>
        <end position="43"/>
    </location>
</feature>
<proteinExistence type="inferred from homology"/>
<organism evidence="12 13">
    <name type="scientific">Nannocystis radixulma</name>
    <dbReference type="NCBI Taxonomy" id="2995305"/>
    <lineage>
        <taxon>Bacteria</taxon>
        <taxon>Pseudomonadati</taxon>
        <taxon>Myxococcota</taxon>
        <taxon>Polyangia</taxon>
        <taxon>Nannocystales</taxon>
        <taxon>Nannocystaceae</taxon>
        <taxon>Nannocystis</taxon>
    </lineage>
</organism>
<evidence type="ECO:0000259" key="11">
    <source>
        <dbReference type="Pfam" id="PF05649"/>
    </source>
</evidence>
<dbReference type="CDD" id="cd08662">
    <property type="entry name" value="M13"/>
    <property type="match status" value="1"/>
</dbReference>
<reference evidence="12 13" key="1">
    <citation type="submission" date="2022-11" db="EMBL/GenBank/DDBJ databases">
        <title>Minimal conservation of predation-associated metabolite biosynthetic gene clusters underscores biosynthetic potential of Myxococcota including descriptions for ten novel species: Archangium lansinium sp. nov., Myxococcus landrumus sp. nov., Nannocystis bai.</title>
        <authorList>
            <person name="Ahearne A."/>
            <person name="Stevens C."/>
            <person name="Dowd S."/>
        </authorList>
    </citation>
    <scope>NUCLEOTIDE SEQUENCE [LARGE SCALE GENOMIC DNA]</scope>
    <source>
        <strain evidence="12 13">NCELM</strain>
    </source>
</reference>
<accession>A0ABT5BL07</accession>
<dbReference type="Gene3D" id="3.40.390.10">
    <property type="entry name" value="Collagenase (Catalytic Domain)"/>
    <property type="match status" value="1"/>
</dbReference>
<feature type="region of interest" description="Disordered" evidence="8">
    <location>
        <begin position="22"/>
        <end position="43"/>
    </location>
</feature>
<feature type="domain" description="Peptidase M13 C-terminal" evidence="10">
    <location>
        <begin position="481"/>
        <end position="682"/>
    </location>
</feature>
<evidence type="ECO:0000256" key="3">
    <source>
        <dbReference type="ARBA" id="ARBA00022670"/>
    </source>
</evidence>
<dbReference type="PANTHER" id="PTHR11733">
    <property type="entry name" value="ZINC METALLOPROTEASE FAMILY M13 NEPRILYSIN-RELATED"/>
    <property type="match status" value="1"/>
</dbReference>
<comment type="caution">
    <text evidence="12">The sequence shown here is derived from an EMBL/GenBank/DDBJ whole genome shotgun (WGS) entry which is preliminary data.</text>
</comment>
<dbReference type="Proteomes" id="UP001217838">
    <property type="component" value="Unassembled WGS sequence"/>
</dbReference>
<dbReference type="InterPro" id="IPR000718">
    <property type="entry name" value="Peptidase_M13"/>
</dbReference>
<dbReference type="InterPro" id="IPR024079">
    <property type="entry name" value="MetalloPept_cat_dom_sf"/>
</dbReference>
<keyword evidence="7" id="KW-0482">Metalloprotease</keyword>
<evidence type="ECO:0000256" key="9">
    <source>
        <dbReference type="SAM" id="SignalP"/>
    </source>
</evidence>
<feature type="domain" description="Peptidase M13 N-terminal" evidence="11">
    <location>
        <begin position="61"/>
        <end position="430"/>
    </location>
</feature>
<dbReference type="Pfam" id="PF01431">
    <property type="entry name" value="Peptidase_M13"/>
    <property type="match status" value="1"/>
</dbReference>
<evidence type="ECO:0000256" key="5">
    <source>
        <dbReference type="ARBA" id="ARBA00022801"/>
    </source>
</evidence>